<reference evidence="2" key="1">
    <citation type="journal article" date="2020" name="Stud. Mycol.">
        <title>101 Dothideomycetes genomes: a test case for predicting lifestyles and emergence of pathogens.</title>
        <authorList>
            <person name="Haridas S."/>
            <person name="Albert R."/>
            <person name="Binder M."/>
            <person name="Bloem J."/>
            <person name="Labutti K."/>
            <person name="Salamov A."/>
            <person name="Andreopoulos B."/>
            <person name="Baker S."/>
            <person name="Barry K."/>
            <person name="Bills G."/>
            <person name="Bluhm B."/>
            <person name="Cannon C."/>
            <person name="Castanera R."/>
            <person name="Culley D."/>
            <person name="Daum C."/>
            <person name="Ezra D."/>
            <person name="Gonzalez J."/>
            <person name="Henrissat B."/>
            <person name="Kuo A."/>
            <person name="Liang C."/>
            <person name="Lipzen A."/>
            <person name="Lutzoni F."/>
            <person name="Magnuson J."/>
            <person name="Mondo S."/>
            <person name="Nolan M."/>
            <person name="Ohm R."/>
            <person name="Pangilinan J."/>
            <person name="Park H.-J."/>
            <person name="Ramirez L."/>
            <person name="Alfaro M."/>
            <person name="Sun H."/>
            <person name="Tritt A."/>
            <person name="Yoshinaga Y."/>
            <person name="Zwiers L.-H."/>
            <person name="Turgeon B."/>
            <person name="Goodwin S."/>
            <person name="Spatafora J."/>
            <person name="Crous P."/>
            <person name="Grigoriev I."/>
        </authorList>
    </citation>
    <scope>NUCLEOTIDE SEQUENCE</scope>
    <source>
        <strain evidence="2">CBS 123094</strain>
    </source>
</reference>
<evidence type="ECO:0000313" key="3">
    <source>
        <dbReference type="Proteomes" id="UP000799779"/>
    </source>
</evidence>
<dbReference type="EMBL" id="ML977594">
    <property type="protein sequence ID" value="KAF1999690.1"/>
    <property type="molecule type" value="Genomic_DNA"/>
</dbReference>
<protein>
    <submittedName>
        <fullName evidence="2">Uncharacterized protein</fullName>
    </submittedName>
</protein>
<evidence type="ECO:0000313" key="2">
    <source>
        <dbReference type="EMBL" id="KAF1999690.1"/>
    </source>
</evidence>
<sequence length="129" mass="13972">MSSTPFKRITITSMLNSVPTPSTSIPQSLQVSSATVSQPFSQLSAPNNSARSLQPSVSPTTPRGVKREPSTPPRIKRELSTSSILSLEREANSRSPNESKAQVNKPEPKLGKQPDGSLLIKSRGIIYRM</sequence>
<proteinExistence type="predicted"/>
<feature type="compositionally biased region" description="Polar residues" evidence="1">
    <location>
        <begin position="93"/>
        <end position="102"/>
    </location>
</feature>
<name>A0A6A5WCW6_9PLEO</name>
<feature type="compositionally biased region" description="Polar residues" evidence="1">
    <location>
        <begin position="40"/>
        <end position="61"/>
    </location>
</feature>
<organism evidence="2 3">
    <name type="scientific">Amniculicola lignicola CBS 123094</name>
    <dbReference type="NCBI Taxonomy" id="1392246"/>
    <lineage>
        <taxon>Eukaryota</taxon>
        <taxon>Fungi</taxon>
        <taxon>Dikarya</taxon>
        <taxon>Ascomycota</taxon>
        <taxon>Pezizomycotina</taxon>
        <taxon>Dothideomycetes</taxon>
        <taxon>Pleosporomycetidae</taxon>
        <taxon>Pleosporales</taxon>
        <taxon>Amniculicolaceae</taxon>
        <taxon>Amniculicola</taxon>
    </lineage>
</organism>
<feature type="compositionally biased region" description="Basic and acidic residues" evidence="1">
    <location>
        <begin position="65"/>
        <end position="79"/>
    </location>
</feature>
<accession>A0A6A5WCW6</accession>
<dbReference type="Proteomes" id="UP000799779">
    <property type="component" value="Unassembled WGS sequence"/>
</dbReference>
<keyword evidence="3" id="KW-1185">Reference proteome</keyword>
<gene>
    <name evidence="2" type="ORF">P154DRAFT_576868</name>
</gene>
<dbReference type="AlphaFoldDB" id="A0A6A5WCW6"/>
<evidence type="ECO:0000256" key="1">
    <source>
        <dbReference type="SAM" id="MobiDB-lite"/>
    </source>
</evidence>
<feature type="region of interest" description="Disordered" evidence="1">
    <location>
        <begin position="40"/>
        <end position="123"/>
    </location>
</feature>